<comment type="similarity">
    <text evidence="3">Belongs to the ABC transporter superfamily.</text>
</comment>
<keyword evidence="5" id="KW-0813">Transport</keyword>
<organism evidence="14 15">
    <name type="scientific">Pseudomonas oryzihabitans</name>
    <dbReference type="NCBI Taxonomy" id="47885"/>
    <lineage>
        <taxon>Bacteria</taxon>
        <taxon>Pseudomonadati</taxon>
        <taxon>Pseudomonadota</taxon>
        <taxon>Gammaproteobacteria</taxon>
        <taxon>Pseudomonadales</taxon>
        <taxon>Pseudomonadaceae</taxon>
        <taxon>Pseudomonas</taxon>
    </lineage>
</organism>
<dbReference type="InterPro" id="IPR003439">
    <property type="entry name" value="ABC_transporter-like_ATP-bd"/>
</dbReference>
<dbReference type="PANTHER" id="PTHR43166">
    <property type="entry name" value="AMINO ACID IMPORT ATP-BINDING PROTEIN"/>
    <property type="match status" value="1"/>
</dbReference>
<evidence type="ECO:0000256" key="8">
    <source>
        <dbReference type="ARBA" id="ARBA00022741"/>
    </source>
</evidence>
<dbReference type="KEGG" id="por:APT59_21195"/>
<dbReference type="SUPFAM" id="SSF52540">
    <property type="entry name" value="P-loop containing nucleoside triphosphate hydrolases"/>
    <property type="match status" value="1"/>
</dbReference>
<evidence type="ECO:0000256" key="10">
    <source>
        <dbReference type="ARBA" id="ARBA00022967"/>
    </source>
</evidence>
<dbReference type="GO" id="GO:0006865">
    <property type="term" value="P:amino acid transport"/>
    <property type="evidence" value="ECO:0007669"/>
    <property type="project" value="UniProtKB-KW"/>
</dbReference>
<reference evidence="14 15" key="1">
    <citation type="submission" date="2016-01" db="EMBL/GenBank/DDBJ databases">
        <title>Annotation of Pseudomonas oryzihabitans USDA-ARS-USMARC-56511.</title>
        <authorList>
            <person name="Harhay G.P."/>
            <person name="Harhay D.M."/>
            <person name="Smith T.P.L."/>
            <person name="Bono J.L."/>
            <person name="Heaton M.P."/>
            <person name="Clawson M.L."/>
            <person name="Chitko-Mckown C.G."/>
            <person name="Capik S.F."/>
            <person name="DeDonder K.D."/>
            <person name="Apley M.D."/>
            <person name="Lubbers B.V."/>
            <person name="White B.J."/>
            <person name="Larson R.L."/>
        </authorList>
    </citation>
    <scope>NUCLEOTIDE SEQUENCE [LARGE SCALE GENOMIC DNA]</scope>
    <source>
        <strain evidence="14 15">USDA-ARS-USMARC-56511</strain>
    </source>
</reference>
<evidence type="ECO:0000256" key="5">
    <source>
        <dbReference type="ARBA" id="ARBA00022448"/>
    </source>
</evidence>
<dbReference type="Pfam" id="PF00005">
    <property type="entry name" value="ABC_tran"/>
    <property type="match status" value="1"/>
</dbReference>
<gene>
    <name evidence="14" type="ORF">APT59_21195</name>
</gene>
<dbReference type="SMART" id="SM00930">
    <property type="entry name" value="NIL"/>
    <property type="match status" value="1"/>
</dbReference>
<evidence type="ECO:0000256" key="11">
    <source>
        <dbReference type="ARBA" id="ARBA00022970"/>
    </source>
</evidence>
<evidence type="ECO:0000313" key="14">
    <source>
        <dbReference type="EMBL" id="ALZ86602.1"/>
    </source>
</evidence>
<evidence type="ECO:0000256" key="1">
    <source>
        <dbReference type="ARBA" id="ARBA00002579"/>
    </source>
</evidence>
<dbReference type="Gene3D" id="3.30.70.260">
    <property type="match status" value="1"/>
</dbReference>
<dbReference type="SMART" id="SM00382">
    <property type="entry name" value="AAA"/>
    <property type="match status" value="1"/>
</dbReference>
<evidence type="ECO:0000259" key="13">
    <source>
        <dbReference type="PROSITE" id="PS50893"/>
    </source>
</evidence>
<dbReference type="FunFam" id="3.40.50.300:FF:000056">
    <property type="entry name" value="Cell division ATP-binding protein FtsE"/>
    <property type="match status" value="1"/>
</dbReference>
<keyword evidence="8" id="KW-0547">Nucleotide-binding</keyword>
<evidence type="ECO:0000256" key="7">
    <source>
        <dbReference type="ARBA" id="ARBA00022519"/>
    </source>
</evidence>
<dbReference type="GO" id="GO:0005886">
    <property type="term" value="C:plasma membrane"/>
    <property type="evidence" value="ECO:0007669"/>
    <property type="project" value="UniProtKB-SubCell"/>
</dbReference>
<accession>A0A0U4HLK7</accession>
<keyword evidence="7" id="KW-0997">Cell inner membrane</keyword>
<sequence>MIEFHAVHKTYRTRGREVAALQPVDLRIDAGEIFGLIGHSGAGKSTLLRLINRLEAPSGGRLLVDGAEVTALGSSELRDFRRRIGMIFQHFNLLSSKTVAANVALPLELAGGRSRAQIAQRVEELLARVGLSDQARKYPAQLSGGQKQRVGIARALATEPKILLCDEATSALDPQTTAQVLQLLAELNRELGLTIVLITHEMDVIRRVCDRVAVLDGGAVVEQGTVADVFLHPQHPTTRRFVFEAEHQDEADLADAYAHVEGRILRLTFRGEATYAPLLGHVARETGVDYSILGGRIDRIRDEPYGQLTIALVGGDLDGALARFQAADVTVEVLR</sequence>
<dbReference type="Pfam" id="PF09383">
    <property type="entry name" value="NIL"/>
    <property type="match status" value="1"/>
</dbReference>
<keyword evidence="9 14" id="KW-0067">ATP-binding</keyword>
<keyword evidence="6" id="KW-1003">Cell membrane</keyword>
<protein>
    <recommendedName>
        <fullName evidence="4">Cell division ATP-binding protein FtsE</fullName>
    </recommendedName>
</protein>
<dbReference type="EMBL" id="CP013987">
    <property type="protein sequence ID" value="ALZ86602.1"/>
    <property type="molecule type" value="Genomic_DNA"/>
</dbReference>
<dbReference type="CDD" id="cd03258">
    <property type="entry name" value="ABC_MetN_methionine_transporter"/>
    <property type="match status" value="1"/>
</dbReference>
<dbReference type="GO" id="GO:0016887">
    <property type="term" value="F:ATP hydrolysis activity"/>
    <property type="evidence" value="ECO:0007669"/>
    <property type="project" value="InterPro"/>
</dbReference>
<dbReference type="Gene3D" id="3.40.50.300">
    <property type="entry name" value="P-loop containing nucleotide triphosphate hydrolases"/>
    <property type="match status" value="1"/>
</dbReference>
<evidence type="ECO:0000256" key="12">
    <source>
        <dbReference type="ARBA" id="ARBA00023136"/>
    </source>
</evidence>
<feature type="domain" description="ABC transporter" evidence="13">
    <location>
        <begin position="2"/>
        <end position="242"/>
    </location>
</feature>
<dbReference type="InterPro" id="IPR050086">
    <property type="entry name" value="MetN_ABC_transporter-like"/>
</dbReference>
<comment type="function">
    <text evidence="1">Part of the ABC transporter FtsEX involved in cellular division. Important for assembly or stability of the septal ring.</text>
</comment>
<dbReference type="InterPro" id="IPR017871">
    <property type="entry name" value="ABC_transporter-like_CS"/>
</dbReference>
<dbReference type="InterPro" id="IPR045865">
    <property type="entry name" value="ACT-like_dom_sf"/>
</dbReference>
<keyword evidence="12" id="KW-0472">Membrane</keyword>
<comment type="subcellular location">
    <subcellularLocation>
        <location evidence="2">Cell inner membrane</location>
        <topology evidence="2">Peripheral membrane protein</topology>
    </subcellularLocation>
</comment>
<dbReference type="InterPro" id="IPR003593">
    <property type="entry name" value="AAA+_ATPase"/>
</dbReference>
<evidence type="ECO:0000256" key="6">
    <source>
        <dbReference type="ARBA" id="ARBA00022475"/>
    </source>
</evidence>
<dbReference type="AlphaFoldDB" id="A0A0U4HLK7"/>
<keyword evidence="11" id="KW-0029">Amino-acid transport</keyword>
<dbReference type="PROSITE" id="PS50893">
    <property type="entry name" value="ABC_TRANSPORTER_2"/>
    <property type="match status" value="1"/>
</dbReference>
<keyword evidence="10" id="KW-1278">Translocase</keyword>
<dbReference type="PROSITE" id="PS00211">
    <property type="entry name" value="ABC_TRANSPORTER_1"/>
    <property type="match status" value="1"/>
</dbReference>
<dbReference type="InterPro" id="IPR027417">
    <property type="entry name" value="P-loop_NTPase"/>
</dbReference>
<proteinExistence type="inferred from homology"/>
<dbReference type="SUPFAM" id="SSF55021">
    <property type="entry name" value="ACT-like"/>
    <property type="match status" value="1"/>
</dbReference>
<evidence type="ECO:0000313" key="15">
    <source>
        <dbReference type="Proteomes" id="UP000064137"/>
    </source>
</evidence>
<name>A0A0U4HLK7_9PSED</name>
<evidence type="ECO:0000256" key="2">
    <source>
        <dbReference type="ARBA" id="ARBA00004417"/>
    </source>
</evidence>
<dbReference type="PANTHER" id="PTHR43166:SF30">
    <property type="entry name" value="METHIONINE IMPORT ATP-BINDING PROTEIN METN"/>
    <property type="match status" value="1"/>
</dbReference>
<dbReference type="RefSeq" id="WP_059316646.1">
    <property type="nucleotide sequence ID" value="NZ_CP013987.1"/>
</dbReference>
<dbReference type="Proteomes" id="UP000064137">
    <property type="component" value="Chromosome"/>
</dbReference>
<dbReference type="InterPro" id="IPR041701">
    <property type="entry name" value="MetN_ABC"/>
</dbReference>
<evidence type="ECO:0000256" key="4">
    <source>
        <dbReference type="ARBA" id="ARBA00020019"/>
    </source>
</evidence>
<evidence type="ECO:0000256" key="9">
    <source>
        <dbReference type="ARBA" id="ARBA00022840"/>
    </source>
</evidence>
<dbReference type="GO" id="GO:0005524">
    <property type="term" value="F:ATP binding"/>
    <property type="evidence" value="ECO:0007669"/>
    <property type="project" value="UniProtKB-KW"/>
</dbReference>
<dbReference type="OrthoDB" id="9802264at2"/>
<evidence type="ECO:0000256" key="3">
    <source>
        <dbReference type="ARBA" id="ARBA00005417"/>
    </source>
</evidence>
<dbReference type="InterPro" id="IPR018449">
    <property type="entry name" value="NIL_domain"/>
</dbReference>